<accession>A0A0Q3X0W7</accession>
<dbReference type="InterPro" id="IPR002860">
    <property type="entry name" value="BNR_rpt"/>
</dbReference>
<feature type="signal peptide" evidence="2">
    <location>
        <begin position="1"/>
        <end position="24"/>
    </location>
</feature>
<feature type="region of interest" description="Disordered" evidence="1">
    <location>
        <begin position="24"/>
        <end position="96"/>
    </location>
</feature>
<gene>
    <name evidence="3" type="ORF">AN964_03415</name>
</gene>
<feature type="compositionally biased region" description="Polar residues" evidence="1">
    <location>
        <begin position="46"/>
        <end position="75"/>
    </location>
</feature>
<evidence type="ECO:0008006" key="5">
    <source>
        <dbReference type="Google" id="ProtNLM"/>
    </source>
</evidence>
<dbReference type="PANTHER" id="PTHR47199">
    <property type="entry name" value="PHOTOSYSTEM II STABILITY/ASSEMBLY FACTOR HCF136, CHLOROPLASTIC"/>
    <property type="match status" value="1"/>
</dbReference>
<evidence type="ECO:0000256" key="1">
    <source>
        <dbReference type="SAM" id="MobiDB-lite"/>
    </source>
</evidence>
<dbReference type="SUPFAM" id="SSF110296">
    <property type="entry name" value="Oligoxyloglucan reducing end-specific cellobiohydrolase"/>
    <property type="match status" value="2"/>
</dbReference>
<feature type="region of interest" description="Disordered" evidence="1">
    <location>
        <begin position="307"/>
        <end position="335"/>
    </location>
</feature>
<evidence type="ECO:0000313" key="4">
    <source>
        <dbReference type="Proteomes" id="UP000051888"/>
    </source>
</evidence>
<reference evidence="3 4" key="1">
    <citation type="submission" date="2015-09" db="EMBL/GenBank/DDBJ databases">
        <title>Genome sequencing project for genomic taxonomy and phylogenomics of Bacillus-like bacteria.</title>
        <authorList>
            <person name="Liu B."/>
            <person name="Wang J."/>
            <person name="Zhu Y."/>
            <person name="Liu G."/>
            <person name="Chen Q."/>
            <person name="Chen Z."/>
            <person name="Lan J."/>
            <person name="Che J."/>
            <person name="Ge C."/>
            <person name="Shi H."/>
            <person name="Pan Z."/>
            <person name="Liu X."/>
        </authorList>
    </citation>
    <scope>NUCLEOTIDE SEQUENCE [LARGE SCALE GENOMIC DNA]</scope>
    <source>
        <strain evidence="3 4">LMG 18435</strain>
    </source>
</reference>
<dbReference type="Gene3D" id="2.130.10.10">
    <property type="entry name" value="YVTN repeat-like/Quinoprotein amine dehydrogenase"/>
    <property type="match status" value="2"/>
</dbReference>
<dbReference type="Pfam" id="PF02012">
    <property type="entry name" value="BNR"/>
    <property type="match status" value="1"/>
</dbReference>
<keyword evidence="4" id="KW-1185">Reference proteome</keyword>
<dbReference type="STRING" id="157838.AN964_03415"/>
<protein>
    <recommendedName>
        <fullName evidence="5">Photosynthesis system II assembly factor Ycf48/Hcf136-like domain-containing protein</fullName>
    </recommendedName>
</protein>
<evidence type="ECO:0000313" key="3">
    <source>
        <dbReference type="EMBL" id="KQL55340.1"/>
    </source>
</evidence>
<keyword evidence="2" id="KW-0732">Signal</keyword>
<dbReference type="Proteomes" id="UP000051888">
    <property type="component" value="Unassembled WGS sequence"/>
</dbReference>
<dbReference type="InterPro" id="IPR015943">
    <property type="entry name" value="WD40/YVTN_repeat-like_dom_sf"/>
</dbReference>
<feature type="chain" id="PRO_5039603071" description="Photosynthesis system II assembly factor Ycf48/Hcf136-like domain-containing protein" evidence="2">
    <location>
        <begin position="25"/>
        <end position="424"/>
    </location>
</feature>
<dbReference type="AlphaFoldDB" id="A0A0Q3X0W7"/>
<name>A0A0Q3X0W7_9BACI</name>
<dbReference type="PANTHER" id="PTHR47199:SF2">
    <property type="entry name" value="PHOTOSYSTEM II STABILITY_ASSEMBLY FACTOR HCF136, CHLOROPLASTIC"/>
    <property type="match status" value="1"/>
</dbReference>
<sequence>MKYKKGKMLTALGLGLALILGGCGSEENQNPKQTSDVSIADKGQSKSETSNTKQHSGKNETAGSNQSSETQTNVGKTSSNSSKTSTPPTNISNKKINMSDVTAVRLADPQIGWVGGDGWIAKTVNGGKNWAVSYQGIGTVRQIFALNQQNVWATIDQGGNSLRLLQSKDGGLHWTLIGTAPNKEFLHFISGDTALSGNAYSLDGGRTWHPISTPKNMVDQAYFHDLKNGWAVTESNKVLTVQKTTDGGKTWRPVLTKKLASPLEGVIIRSTGVHDAWIECIGDSGMNQTSYSVFHTADGGNSWKTVIANSTAGGGPAPGFTQKDNKGPKNKGSKPGPLYVVSPQVAFMGGTCPACDNPNSIGWTKDGGKTWVNSKETFKGYGESYLAIADKNHGWWIMTENNKPSIMYTTSDGGTHWTQVHIFR</sequence>
<dbReference type="PROSITE" id="PS51257">
    <property type="entry name" value="PROKAR_LIPOPROTEIN"/>
    <property type="match status" value="1"/>
</dbReference>
<feature type="compositionally biased region" description="Low complexity" evidence="1">
    <location>
        <begin position="76"/>
        <end position="90"/>
    </location>
</feature>
<proteinExistence type="predicted"/>
<evidence type="ECO:0000256" key="2">
    <source>
        <dbReference type="SAM" id="SignalP"/>
    </source>
</evidence>
<dbReference type="PATRIC" id="fig|157838.3.peg.759"/>
<organism evidence="3 4">
    <name type="scientific">Heyndrickxia shackletonii</name>
    <dbReference type="NCBI Taxonomy" id="157838"/>
    <lineage>
        <taxon>Bacteria</taxon>
        <taxon>Bacillati</taxon>
        <taxon>Bacillota</taxon>
        <taxon>Bacilli</taxon>
        <taxon>Bacillales</taxon>
        <taxon>Bacillaceae</taxon>
        <taxon>Heyndrickxia</taxon>
    </lineage>
</organism>
<feature type="compositionally biased region" description="Polar residues" evidence="1">
    <location>
        <begin position="26"/>
        <end position="37"/>
    </location>
</feature>
<comment type="caution">
    <text evidence="3">The sequence shown here is derived from an EMBL/GenBank/DDBJ whole genome shotgun (WGS) entry which is preliminary data.</text>
</comment>
<dbReference type="EMBL" id="LJJC01000004">
    <property type="protein sequence ID" value="KQL55340.1"/>
    <property type="molecule type" value="Genomic_DNA"/>
</dbReference>